<reference evidence="1 2" key="1">
    <citation type="submission" date="2019-03" db="EMBL/GenBank/DDBJ databases">
        <title>Draft Genome Sequence of Desulfosporosinus fructosivorans Strain 63.6F, Isolated from Marine Sediment in the Baltic Sea.</title>
        <authorList>
            <person name="Hausmann B."/>
            <person name="Vandieken V."/>
            <person name="Pjevac P."/>
            <person name="Schreck K."/>
            <person name="Herbold C.W."/>
            <person name="Loy A."/>
        </authorList>
    </citation>
    <scope>NUCLEOTIDE SEQUENCE [LARGE SCALE GENOMIC DNA]</scope>
    <source>
        <strain evidence="1 2">63.6F</strain>
    </source>
</reference>
<accession>A0A4Z0QZZ7</accession>
<dbReference type="Proteomes" id="UP000298460">
    <property type="component" value="Unassembled WGS sequence"/>
</dbReference>
<dbReference type="RefSeq" id="WP_135552828.1">
    <property type="nucleotide sequence ID" value="NZ_SPQQ01000024.1"/>
</dbReference>
<dbReference type="OrthoDB" id="9255689at2"/>
<dbReference type="AlphaFoldDB" id="A0A4Z0QZZ7"/>
<keyword evidence="2" id="KW-1185">Reference proteome</keyword>
<name>A0A4Z0QZZ7_9FIRM</name>
<sequence length="165" mass="18959">MEKGFLPYEDYELLKKNAIKNLTKIGVSPLYITEWEDVYNDPKATRDEFEGIELRILNGLLSYKNEYFLEVNRNNLYYSLQKEIYKVVCTDSKEYSDQRNAVKSYLEKGTIAIATILASKFGIETAMLTGLISLVMVGISKVGKNAWCNCYSVEFEEDNNGDQEK</sequence>
<organism evidence="1 2">
    <name type="scientific">Desulfosporosinus fructosivorans</name>
    <dbReference type="NCBI Taxonomy" id="2018669"/>
    <lineage>
        <taxon>Bacteria</taxon>
        <taxon>Bacillati</taxon>
        <taxon>Bacillota</taxon>
        <taxon>Clostridia</taxon>
        <taxon>Eubacteriales</taxon>
        <taxon>Desulfitobacteriaceae</taxon>
        <taxon>Desulfosporosinus</taxon>
    </lineage>
</organism>
<protein>
    <submittedName>
        <fullName evidence="1">Uncharacterized protein</fullName>
    </submittedName>
</protein>
<proteinExistence type="predicted"/>
<evidence type="ECO:0000313" key="1">
    <source>
        <dbReference type="EMBL" id="TGE34946.1"/>
    </source>
</evidence>
<evidence type="ECO:0000313" key="2">
    <source>
        <dbReference type="Proteomes" id="UP000298460"/>
    </source>
</evidence>
<gene>
    <name evidence="1" type="ORF">E4K67_28090</name>
</gene>
<comment type="caution">
    <text evidence="1">The sequence shown here is derived from an EMBL/GenBank/DDBJ whole genome shotgun (WGS) entry which is preliminary data.</text>
</comment>
<dbReference type="EMBL" id="SPQQ01000024">
    <property type="protein sequence ID" value="TGE34946.1"/>
    <property type="molecule type" value="Genomic_DNA"/>
</dbReference>